<sequence length="152" mass="16319">MVQKEYTISSPRISVPDTLDQSTLTEITATVTSSSRPDATDAVDLQGSATQAETCQGDSAPEDSFFIELVDTILTEAENDAASGTKNDHHGTATQDMAPTIQKESPADTATTGTGDVSSASDDRKRRTLRPRTQKPSYRATLVYFTIPMICV</sequence>
<evidence type="ECO:0000313" key="2">
    <source>
        <dbReference type="EMBL" id="RYO91813.1"/>
    </source>
</evidence>
<evidence type="ECO:0000256" key="1">
    <source>
        <dbReference type="SAM" id="MobiDB-lite"/>
    </source>
</evidence>
<name>A0A4Q4T112_9PEZI</name>
<organism evidence="2 3">
    <name type="scientific">Monosporascus ibericus</name>
    <dbReference type="NCBI Taxonomy" id="155417"/>
    <lineage>
        <taxon>Eukaryota</taxon>
        <taxon>Fungi</taxon>
        <taxon>Dikarya</taxon>
        <taxon>Ascomycota</taxon>
        <taxon>Pezizomycotina</taxon>
        <taxon>Sordariomycetes</taxon>
        <taxon>Xylariomycetidae</taxon>
        <taxon>Xylariales</taxon>
        <taxon>Xylariales incertae sedis</taxon>
        <taxon>Monosporascus</taxon>
    </lineage>
</organism>
<reference evidence="2 3" key="1">
    <citation type="submission" date="2018-06" db="EMBL/GenBank/DDBJ databases">
        <title>Complete Genomes of Monosporascus.</title>
        <authorList>
            <person name="Robinson A.J."/>
            <person name="Natvig D.O."/>
        </authorList>
    </citation>
    <scope>NUCLEOTIDE SEQUENCE [LARGE SCALE GENOMIC DNA]</scope>
    <source>
        <strain evidence="2 3">CBS 110550</strain>
    </source>
</reference>
<protein>
    <submittedName>
        <fullName evidence="2">Uncharacterized protein</fullName>
    </submittedName>
</protein>
<accession>A0A4Q4T112</accession>
<dbReference type="Proteomes" id="UP000293360">
    <property type="component" value="Unassembled WGS sequence"/>
</dbReference>
<keyword evidence="3" id="KW-1185">Reference proteome</keyword>
<comment type="caution">
    <text evidence="2">The sequence shown here is derived from an EMBL/GenBank/DDBJ whole genome shotgun (WGS) entry which is preliminary data.</text>
</comment>
<feature type="region of interest" description="Disordered" evidence="1">
    <location>
        <begin position="78"/>
        <end position="133"/>
    </location>
</feature>
<gene>
    <name evidence="2" type="ORF">DL764_008238</name>
</gene>
<evidence type="ECO:0000313" key="3">
    <source>
        <dbReference type="Proteomes" id="UP000293360"/>
    </source>
</evidence>
<feature type="compositionally biased region" description="Polar residues" evidence="1">
    <location>
        <begin position="108"/>
        <end position="120"/>
    </location>
</feature>
<proteinExistence type="predicted"/>
<dbReference type="AlphaFoldDB" id="A0A4Q4T112"/>
<dbReference type="EMBL" id="QJNU01000625">
    <property type="protein sequence ID" value="RYO91813.1"/>
    <property type="molecule type" value="Genomic_DNA"/>
</dbReference>